<sequence length="439" mass="47074">MAILRAVPPAPTAAVSPLAGYGILLGGQTIGKGRNVILSTLHKSLKEKVPVLRRCFSGATLRPICCSSATGDYPLLADARVIYGVAPAMGHNRESHPESHFRVPAIVDALEKMELDSKSRVNEVFQLQSVKPASLEDIMLVHTKSYVTGLEKAMDKASEQGLIYIEGSGPTYATSTTFQESLVAAGVGIALVDAVVDASKITKNPPTGFALIRPPGHHAIPKGPMGFCVFGNIAIAARYVQRVHQLKRVFIIDFDVHHGNGTNDAFYDDPDIFFVSTHQDGSYPGTGKADEIGAGAGEGATLNLPLPGGSGDFAMRTVFEDVIAPCAQRFKPDIILVSAGYDAHVLDPLANLQFTTSTYYTLASSIKQLAQHLCGGRCVFFLEGGYNLQSLSHSVADSFRAFLGEPSAASQFDNPAILYEEPLEKVKRSIQQIKHLHSL</sequence>
<protein>
    <submittedName>
        <fullName evidence="1">Uncharacterized protein</fullName>
    </submittedName>
</protein>
<dbReference type="EMBL" id="CM042882">
    <property type="protein sequence ID" value="KAI4383532.1"/>
    <property type="molecule type" value="Genomic_DNA"/>
</dbReference>
<keyword evidence="2" id="KW-1185">Reference proteome</keyword>
<organism evidence="1 2">
    <name type="scientific">Melastoma candidum</name>
    <dbReference type="NCBI Taxonomy" id="119954"/>
    <lineage>
        <taxon>Eukaryota</taxon>
        <taxon>Viridiplantae</taxon>
        <taxon>Streptophyta</taxon>
        <taxon>Embryophyta</taxon>
        <taxon>Tracheophyta</taxon>
        <taxon>Spermatophyta</taxon>
        <taxon>Magnoliopsida</taxon>
        <taxon>eudicotyledons</taxon>
        <taxon>Gunneridae</taxon>
        <taxon>Pentapetalae</taxon>
        <taxon>rosids</taxon>
        <taxon>malvids</taxon>
        <taxon>Myrtales</taxon>
        <taxon>Melastomataceae</taxon>
        <taxon>Melastomatoideae</taxon>
        <taxon>Melastomateae</taxon>
        <taxon>Melastoma</taxon>
    </lineage>
</organism>
<reference evidence="2" key="1">
    <citation type="journal article" date="2023" name="Front. Plant Sci.">
        <title>Chromosomal-level genome assembly of Melastoma candidum provides insights into trichome evolution.</title>
        <authorList>
            <person name="Zhong Y."/>
            <person name="Wu W."/>
            <person name="Sun C."/>
            <person name="Zou P."/>
            <person name="Liu Y."/>
            <person name="Dai S."/>
            <person name="Zhou R."/>
        </authorList>
    </citation>
    <scope>NUCLEOTIDE SEQUENCE [LARGE SCALE GENOMIC DNA]</scope>
</reference>
<gene>
    <name evidence="1" type="ORF">MLD38_009359</name>
</gene>
<comment type="caution">
    <text evidence="1">The sequence shown here is derived from an EMBL/GenBank/DDBJ whole genome shotgun (WGS) entry which is preliminary data.</text>
</comment>
<accession>A0ACB9RWZ8</accession>
<proteinExistence type="predicted"/>
<evidence type="ECO:0000313" key="2">
    <source>
        <dbReference type="Proteomes" id="UP001057402"/>
    </source>
</evidence>
<evidence type="ECO:0000313" key="1">
    <source>
        <dbReference type="EMBL" id="KAI4383532.1"/>
    </source>
</evidence>
<name>A0ACB9RWZ8_9MYRT</name>
<dbReference type="Proteomes" id="UP001057402">
    <property type="component" value="Chromosome 3"/>
</dbReference>